<feature type="signal peptide" evidence="1">
    <location>
        <begin position="1"/>
        <end position="16"/>
    </location>
</feature>
<dbReference type="RefSeq" id="XP_044721377.1">
    <property type="nucleotide sequence ID" value="XM_044862763.1"/>
</dbReference>
<keyword evidence="1" id="KW-0732">Signal</keyword>
<dbReference type="AlphaFoldDB" id="A0A9P8MZ30"/>
<sequence>MKFFTIATLFAAAALAAPSADTVQSNDVEKRSDESLSKRGGYYYGHYYDDDWYCDYYDDDCWDYYYGPGHQVSDTVTVLVIAAVPMATVAVPVAVPVVTVTVPVAVPMVTVTVPVATITTKGRGRLICPVTAFFSPR</sequence>
<comment type="caution">
    <text evidence="2">The sequence shown here is derived from an EMBL/GenBank/DDBJ whole genome shotgun (WGS) entry which is preliminary data.</text>
</comment>
<evidence type="ECO:0000256" key="1">
    <source>
        <dbReference type="SAM" id="SignalP"/>
    </source>
</evidence>
<reference evidence="2" key="1">
    <citation type="submission" date="2021-09" db="EMBL/GenBank/DDBJ databases">
        <title>A high-quality genome of the endoparasitic fungus Hirsutella rhossiliensis with a comparison of Hirsutella genomes reveals transposable elements contributing to genome size variation.</title>
        <authorList>
            <person name="Lin R."/>
            <person name="Jiao Y."/>
            <person name="Sun X."/>
            <person name="Ling J."/>
            <person name="Xie B."/>
            <person name="Cheng X."/>
        </authorList>
    </citation>
    <scope>NUCLEOTIDE SEQUENCE</scope>
    <source>
        <strain evidence="2">HR02</strain>
    </source>
</reference>
<keyword evidence="3" id="KW-1185">Reference proteome</keyword>
<name>A0A9P8MZ30_9HYPO</name>
<protein>
    <submittedName>
        <fullName evidence="2">Uncharacterized protein</fullName>
    </submittedName>
</protein>
<proteinExistence type="predicted"/>
<organism evidence="2 3">
    <name type="scientific">Hirsutella rhossiliensis</name>
    <dbReference type="NCBI Taxonomy" id="111463"/>
    <lineage>
        <taxon>Eukaryota</taxon>
        <taxon>Fungi</taxon>
        <taxon>Dikarya</taxon>
        <taxon>Ascomycota</taxon>
        <taxon>Pezizomycotina</taxon>
        <taxon>Sordariomycetes</taxon>
        <taxon>Hypocreomycetidae</taxon>
        <taxon>Hypocreales</taxon>
        <taxon>Ophiocordycipitaceae</taxon>
        <taxon>Hirsutella</taxon>
    </lineage>
</organism>
<feature type="chain" id="PRO_5040386449" evidence="1">
    <location>
        <begin position="17"/>
        <end position="137"/>
    </location>
</feature>
<dbReference type="Proteomes" id="UP000824596">
    <property type="component" value="Unassembled WGS sequence"/>
</dbReference>
<gene>
    <name evidence="2" type="ORF">HRG_04292</name>
</gene>
<evidence type="ECO:0000313" key="2">
    <source>
        <dbReference type="EMBL" id="KAH0963864.1"/>
    </source>
</evidence>
<dbReference type="GeneID" id="68353421"/>
<accession>A0A9P8MZ30</accession>
<evidence type="ECO:0000313" key="3">
    <source>
        <dbReference type="Proteomes" id="UP000824596"/>
    </source>
</evidence>
<dbReference type="EMBL" id="JAIZPD010000004">
    <property type="protein sequence ID" value="KAH0963864.1"/>
    <property type="molecule type" value="Genomic_DNA"/>
</dbReference>